<dbReference type="SUPFAM" id="SSF50610">
    <property type="entry name" value="mu transposase, C-terminal domain"/>
    <property type="match status" value="1"/>
</dbReference>
<evidence type="ECO:0000313" key="3">
    <source>
        <dbReference type="Proteomes" id="UP000199337"/>
    </source>
</evidence>
<dbReference type="InterPro" id="IPR009004">
    <property type="entry name" value="Transposase_Mu_C"/>
</dbReference>
<dbReference type="STRING" id="341036.SAMN05660649_04298"/>
<dbReference type="Gene3D" id="3.30.420.10">
    <property type="entry name" value="Ribonuclease H-like superfamily/Ribonuclease H"/>
    <property type="match status" value="1"/>
</dbReference>
<dbReference type="EMBL" id="FOOX01000020">
    <property type="protein sequence ID" value="SFH21834.1"/>
    <property type="molecule type" value="Genomic_DNA"/>
</dbReference>
<dbReference type="InterPro" id="IPR012337">
    <property type="entry name" value="RNaseH-like_sf"/>
</dbReference>
<dbReference type="InterPro" id="IPR036397">
    <property type="entry name" value="RNaseH_sf"/>
</dbReference>
<dbReference type="GO" id="GO:0003676">
    <property type="term" value="F:nucleic acid binding"/>
    <property type="evidence" value="ECO:0007669"/>
    <property type="project" value="InterPro"/>
</dbReference>
<gene>
    <name evidence="2" type="ORF">SAMN05660649_04298</name>
</gene>
<dbReference type="PANTHER" id="PTHR35004:SF6">
    <property type="entry name" value="TRANSPOSASE"/>
    <property type="match status" value="1"/>
</dbReference>
<sequence length="691" mass="80256">MADAYITLEEAAEYEGIKYNTLIQRMKRNPEAFKTKTEPAVNGGKERVLVAVSSLSKKARRAHKEAQSIEGGDVVVDKRITNSMPWYVDVELNWYVENHGGQYYKAVEFTKTVQEFLNYAGDNRTEFAQEFADLKGISLRTLYRQAENYLEASAWAVKLNKEDGKNYDFFKVLALCRKPKQRFTFPSLTDRARAFIENLWFDKEFAANNSTVEMLYEKMEEVAGKNGWPYPSYQTVARYVNYLMEEKRGKNAHFLAARGAREYRNKVMVKASRDSKSLPVMGLVQGDVHTFDDWVKYTHPNGKVTAIKPNLVAWVDIRSRAIPSSVMCLHANAEIMKQSILKMIYNEIGGKPCGVPQWINIDNGKEYTAETLTGRKRKYRVSFDSETVGFYKSVGIQDDIRSLPYQPWSKAYIERFFGIVCSEFSKWLASYTGTLTGSRTAGKVRKDIKGMLERDELLTLEEFYELWQKWLNEKYHQKDHKGLKKAKEQWRKPAELFANAEERYYKPAPPRSYASMLMMRADRVHVYNTGIHKFGYEYRADELCDYIGDKVDIRWDQEDVTRLYVYTLDGKKICEALSQDLLLIAPKVPQKALEEHMKAQHRQLKRDRERIKEYTTPFEQRINQHVNGPSDTVGGFVIKKQGKKPVDNVVALPEDKQFKDEVRNKKHNDQLDNEFYRKKAEKALAVLRKLG</sequence>
<dbReference type="InterPro" id="IPR015378">
    <property type="entry name" value="Transposase-like_Mu_C"/>
</dbReference>
<dbReference type="InterPro" id="IPR001584">
    <property type="entry name" value="Integrase_cat-core"/>
</dbReference>
<name>A0A1I2Y7Y7_9FIRM</name>
<feature type="domain" description="Integrase catalytic" evidence="1">
    <location>
        <begin position="275"/>
        <end position="501"/>
    </location>
</feature>
<reference evidence="3" key="1">
    <citation type="submission" date="2016-10" db="EMBL/GenBank/DDBJ databases">
        <authorList>
            <person name="Varghese N."/>
            <person name="Submissions S."/>
        </authorList>
    </citation>
    <scope>NUCLEOTIDE SEQUENCE [LARGE SCALE GENOMIC DNA]</scope>
    <source>
        <strain evidence="3">DSM 17038</strain>
    </source>
</reference>
<dbReference type="Proteomes" id="UP000199337">
    <property type="component" value="Unassembled WGS sequence"/>
</dbReference>
<dbReference type="PANTHER" id="PTHR35004">
    <property type="entry name" value="TRANSPOSASE RV3428C-RELATED"/>
    <property type="match status" value="1"/>
</dbReference>
<dbReference type="SUPFAM" id="SSF53098">
    <property type="entry name" value="Ribonuclease H-like"/>
    <property type="match status" value="1"/>
</dbReference>
<keyword evidence="3" id="KW-1185">Reference proteome</keyword>
<dbReference type="GO" id="GO:0015074">
    <property type="term" value="P:DNA integration"/>
    <property type="evidence" value="ECO:0007669"/>
    <property type="project" value="InterPro"/>
</dbReference>
<dbReference type="RefSeq" id="WP_174549989.1">
    <property type="nucleotide sequence ID" value="NZ_FOOX01000020.1"/>
</dbReference>
<proteinExistence type="predicted"/>
<accession>A0A1I2Y7Y7</accession>
<evidence type="ECO:0000259" key="1">
    <source>
        <dbReference type="PROSITE" id="PS50994"/>
    </source>
</evidence>
<organism evidence="2 3">
    <name type="scientific">Desulfotruncus arcticus DSM 17038</name>
    <dbReference type="NCBI Taxonomy" id="1121424"/>
    <lineage>
        <taxon>Bacteria</taxon>
        <taxon>Bacillati</taxon>
        <taxon>Bacillota</taxon>
        <taxon>Clostridia</taxon>
        <taxon>Eubacteriales</taxon>
        <taxon>Desulfallaceae</taxon>
        <taxon>Desulfotruncus</taxon>
    </lineage>
</organism>
<dbReference type="Gene3D" id="2.30.30.130">
    <property type="entry name" value="Transposase, Mu, C-terminal"/>
    <property type="match status" value="1"/>
</dbReference>
<dbReference type="AlphaFoldDB" id="A0A1I2Y7Y7"/>
<dbReference type="PROSITE" id="PS50994">
    <property type="entry name" value="INTEGRASE"/>
    <property type="match status" value="1"/>
</dbReference>
<dbReference type="Pfam" id="PF09299">
    <property type="entry name" value="Mu-transpos_C"/>
    <property type="match status" value="1"/>
</dbReference>
<evidence type="ECO:0000313" key="2">
    <source>
        <dbReference type="EMBL" id="SFH21834.1"/>
    </source>
</evidence>
<protein>
    <submittedName>
        <fullName evidence="2">Integrase core domain-containing protein</fullName>
    </submittedName>
</protein>